<dbReference type="AlphaFoldDB" id="A0A502FQ57"/>
<feature type="chain" id="PRO_5021250353" evidence="2">
    <location>
        <begin position="22"/>
        <end position="179"/>
    </location>
</feature>
<feature type="signal peptide" evidence="2">
    <location>
        <begin position="1"/>
        <end position="21"/>
    </location>
</feature>
<gene>
    <name evidence="3" type="ORF">EAH89_20075</name>
</gene>
<proteinExistence type="predicted"/>
<comment type="caution">
    <text evidence="3">The sequence shown here is derived from an EMBL/GenBank/DDBJ whole genome shotgun (WGS) entry which is preliminary data.</text>
</comment>
<feature type="compositionally biased region" description="Low complexity" evidence="1">
    <location>
        <begin position="152"/>
        <end position="162"/>
    </location>
</feature>
<dbReference type="RefSeq" id="WP_140885518.1">
    <property type="nucleotide sequence ID" value="NZ_RCZP01000025.1"/>
</dbReference>
<evidence type="ECO:0000313" key="4">
    <source>
        <dbReference type="Proteomes" id="UP000317078"/>
    </source>
</evidence>
<dbReference type="OrthoDB" id="7270931at2"/>
<keyword evidence="4" id="KW-1185">Reference proteome</keyword>
<evidence type="ECO:0000313" key="3">
    <source>
        <dbReference type="EMBL" id="TPG51541.1"/>
    </source>
</evidence>
<dbReference type="Proteomes" id="UP000317078">
    <property type="component" value="Unassembled WGS sequence"/>
</dbReference>
<accession>A0A502FQ57</accession>
<keyword evidence="2" id="KW-0732">Signal</keyword>
<organism evidence="3 4">
    <name type="scientific">Muricoccus nepalensis</name>
    <dbReference type="NCBI Taxonomy" id="1854500"/>
    <lineage>
        <taxon>Bacteria</taxon>
        <taxon>Pseudomonadati</taxon>
        <taxon>Pseudomonadota</taxon>
        <taxon>Alphaproteobacteria</taxon>
        <taxon>Acetobacterales</taxon>
        <taxon>Roseomonadaceae</taxon>
        <taxon>Muricoccus</taxon>
    </lineage>
</organism>
<evidence type="ECO:0000256" key="1">
    <source>
        <dbReference type="SAM" id="MobiDB-lite"/>
    </source>
</evidence>
<dbReference type="EMBL" id="RCZP01000025">
    <property type="protein sequence ID" value="TPG51541.1"/>
    <property type="molecule type" value="Genomic_DNA"/>
</dbReference>
<protein>
    <submittedName>
        <fullName evidence="3">Uncharacterized protein</fullName>
    </submittedName>
</protein>
<reference evidence="3 4" key="1">
    <citation type="journal article" date="2019" name="Environ. Microbiol.">
        <title>Species interactions and distinct microbial communities in high Arctic permafrost affected cryosols are associated with the CH4 and CO2 gas fluxes.</title>
        <authorList>
            <person name="Altshuler I."/>
            <person name="Hamel J."/>
            <person name="Turney S."/>
            <person name="Magnuson E."/>
            <person name="Levesque R."/>
            <person name="Greer C."/>
            <person name="Whyte L.G."/>
        </authorList>
    </citation>
    <scope>NUCLEOTIDE SEQUENCE [LARGE SCALE GENOMIC DNA]</scope>
    <source>
        <strain evidence="3 4">S9.3B</strain>
    </source>
</reference>
<evidence type="ECO:0000256" key="2">
    <source>
        <dbReference type="SAM" id="SignalP"/>
    </source>
</evidence>
<feature type="region of interest" description="Disordered" evidence="1">
    <location>
        <begin position="143"/>
        <end position="179"/>
    </location>
</feature>
<sequence length="179" mass="18810">MSSRFLAAGLAAALFAAPAVAQTCVQPAEKAAFDVRALQSQLMVAALSCGQEDQYNTFVNRYKSELGGAYRGINAHYRRTAGARGQSSLDGYITQLANAQSQDGIRQGSNFCRNVAPLFTVALAAPATSEALATVAVQNNLSNPHGRSECGPSSTPAAASRPAPERRPAVRQVSTRPSR</sequence>
<name>A0A502FQ57_9PROT</name>